<protein>
    <submittedName>
        <fullName evidence="1">Uncharacterized protein</fullName>
    </submittedName>
</protein>
<reference evidence="1 2" key="1">
    <citation type="journal article" date="2022" name="New Phytol.">
        <title>Ecological generalism drives hyperdiversity of secondary metabolite gene clusters in xylarialean endophytes.</title>
        <authorList>
            <person name="Franco M.E.E."/>
            <person name="Wisecaver J.H."/>
            <person name="Arnold A.E."/>
            <person name="Ju Y.M."/>
            <person name="Slot J.C."/>
            <person name="Ahrendt S."/>
            <person name="Moore L.P."/>
            <person name="Eastman K.E."/>
            <person name="Scott K."/>
            <person name="Konkel Z."/>
            <person name="Mondo S.J."/>
            <person name="Kuo A."/>
            <person name="Hayes R.D."/>
            <person name="Haridas S."/>
            <person name="Andreopoulos B."/>
            <person name="Riley R."/>
            <person name="LaButti K."/>
            <person name="Pangilinan J."/>
            <person name="Lipzen A."/>
            <person name="Amirebrahimi M."/>
            <person name="Yan J."/>
            <person name="Adam C."/>
            <person name="Keymanesh K."/>
            <person name="Ng V."/>
            <person name="Louie K."/>
            <person name="Northen T."/>
            <person name="Drula E."/>
            <person name="Henrissat B."/>
            <person name="Hsieh H.M."/>
            <person name="Youens-Clark K."/>
            <person name="Lutzoni F."/>
            <person name="Miadlikowska J."/>
            <person name="Eastwood D.C."/>
            <person name="Hamelin R.C."/>
            <person name="Grigoriev I.V."/>
            <person name="U'Ren J.M."/>
        </authorList>
    </citation>
    <scope>NUCLEOTIDE SEQUENCE [LARGE SCALE GENOMIC DNA]</scope>
    <source>
        <strain evidence="1 2">CBS 119005</strain>
    </source>
</reference>
<evidence type="ECO:0000313" key="1">
    <source>
        <dbReference type="EMBL" id="KAI4860690.1"/>
    </source>
</evidence>
<comment type="caution">
    <text evidence="1">The sequence shown here is derived from an EMBL/GenBank/DDBJ whole genome shotgun (WGS) entry which is preliminary data.</text>
</comment>
<proteinExistence type="predicted"/>
<gene>
    <name evidence="1" type="ORF">F4820DRAFT_465417</name>
</gene>
<organism evidence="1 2">
    <name type="scientific">Hypoxylon rubiginosum</name>
    <dbReference type="NCBI Taxonomy" id="110542"/>
    <lineage>
        <taxon>Eukaryota</taxon>
        <taxon>Fungi</taxon>
        <taxon>Dikarya</taxon>
        <taxon>Ascomycota</taxon>
        <taxon>Pezizomycotina</taxon>
        <taxon>Sordariomycetes</taxon>
        <taxon>Xylariomycetidae</taxon>
        <taxon>Xylariales</taxon>
        <taxon>Hypoxylaceae</taxon>
        <taxon>Hypoxylon</taxon>
    </lineage>
</organism>
<dbReference type="Proteomes" id="UP001497700">
    <property type="component" value="Unassembled WGS sequence"/>
</dbReference>
<evidence type="ECO:0000313" key="2">
    <source>
        <dbReference type="Proteomes" id="UP001497700"/>
    </source>
</evidence>
<name>A0ACB9YPI9_9PEZI</name>
<keyword evidence="2" id="KW-1185">Reference proteome</keyword>
<accession>A0ACB9YPI9</accession>
<sequence>MSWTHEGSYWRRPLDCHDKLFQSIAAAGAPLGREHWLMTGWIQLAFPSAMDPMVQEQRLRGAWSALRLRHPDVALTLHENEKRYGPVAGDQALQEWTSATFRVETGVHSVDELFSRHLKVAPSVHATCHWVPASSELAIVSPHWRWDGRGHMMMLHSFMDLLARSSTSPPLQAVVGAEAMNLVPTLDAVIGVPEVHEEEWSCKADNMLAPFLDGSPAIGLPTTSALPRDTMRIEMVIPKAVTTALREACRARGLRLTAALHASIVLETARYYNQGRAADANPAAKYKSWAAFDLRKYCSPPPNSTAHAPSIRLVALPLIVDPTVSWDTLASTFQAYYEQTLAPPASDFMFIRVPYVEKATAMLARAPPSTEPNLSNLGVIEDYLQRRYGDFEVRNTVLAVQTLSPQLYVHAWSWGGEMRVSICYNEAFYQKQFVEGWLKGLETNLLKNLEVEITDTTG</sequence>
<dbReference type="EMBL" id="MU393577">
    <property type="protein sequence ID" value="KAI4860690.1"/>
    <property type="molecule type" value="Genomic_DNA"/>
</dbReference>